<dbReference type="GeneID" id="27907109"/>
<dbReference type="Proteomes" id="UP000016931">
    <property type="component" value="Unassembled WGS sequence"/>
</dbReference>
<keyword evidence="5" id="KW-1185">Reference proteome</keyword>
<reference evidence="4 5" key="1">
    <citation type="journal article" date="2012" name="PLoS Pathog.">
        <title>Diverse lifestyles and strategies of plant pathogenesis encoded in the genomes of eighteen Dothideomycetes fungi.</title>
        <authorList>
            <person name="Ohm R.A."/>
            <person name="Feau N."/>
            <person name="Henrissat B."/>
            <person name="Schoch C.L."/>
            <person name="Horwitz B.A."/>
            <person name="Barry K.W."/>
            <person name="Condon B.J."/>
            <person name="Copeland A.C."/>
            <person name="Dhillon B."/>
            <person name="Glaser F."/>
            <person name="Hesse C.N."/>
            <person name="Kosti I."/>
            <person name="LaButti K."/>
            <person name="Lindquist E.A."/>
            <person name="Lucas S."/>
            <person name="Salamov A.A."/>
            <person name="Bradshaw R.E."/>
            <person name="Ciuffetti L."/>
            <person name="Hamelin R.C."/>
            <person name="Kema G.H.J."/>
            <person name="Lawrence C."/>
            <person name="Scott J.A."/>
            <person name="Spatafora J.W."/>
            <person name="Turgeon B.G."/>
            <person name="de Wit P.J.G.M."/>
            <person name="Zhong S."/>
            <person name="Goodwin S.B."/>
            <person name="Grigoriev I.V."/>
        </authorList>
    </citation>
    <scope>NUCLEOTIDE SEQUENCE [LARGE SCALE GENOMIC DNA]</scope>
    <source>
        <strain evidence="4 5">SO2202</strain>
    </source>
</reference>
<evidence type="ECO:0000313" key="4">
    <source>
        <dbReference type="EMBL" id="EMF09429.1"/>
    </source>
</evidence>
<keyword evidence="2 3" id="KW-0663">Pyridoxal phosphate</keyword>
<organism evidence="4 5">
    <name type="scientific">Sphaerulina musiva (strain SO2202)</name>
    <name type="common">Poplar stem canker fungus</name>
    <name type="synonym">Septoria musiva</name>
    <dbReference type="NCBI Taxonomy" id="692275"/>
    <lineage>
        <taxon>Eukaryota</taxon>
        <taxon>Fungi</taxon>
        <taxon>Dikarya</taxon>
        <taxon>Ascomycota</taxon>
        <taxon>Pezizomycotina</taxon>
        <taxon>Dothideomycetes</taxon>
        <taxon>Dothideomycetidae</taxon>
        <taxon>Mycosphaerellales</taxon>
        <taxon>Mycosphaerellaceae</taxon>
        <taxon>Sphaerulina</taxon>
    </lineage>
</organism>
<dbReference type="Gene3D" id="3.90.1150.10">
    <property type="entry name" value="Aspartate Aminotransferase, domain 1"/>
    <property type="match status" value="1"/>
</dbReference>
<name>N1QHC4_SPHMS</name>
<dbReference type="eggNOG" id="KOG1401">
    <property type="taxonomic scope" value="Eukaryota"/>
</dbReference>
<dbReference type="GO" id="GO:0008483">
    <property type="term" value="F:transaminase activity"/>
    <property type="evidence" value="ECO:0007669"/>
    <property type="project" value="InterPro"/>
</dbReference>
<evidence type="ECO:0000256" key="1">
    <source>
        <dbReference type="ARBA" id="ARBA00001933"/>
    </source>
</evidence>
<comment type="cofactor">
    <cofactor evidence="1">
        <name>pyridoxal 5'-phosphate</name>
        <dbReference type="ChEBI" id="CHEBI:597326"/>
    </cofactor>
</comment>
<gene>
    <name evidence="4" type="ORF">SEPMUDRAFT_72125</name>
</gene>
<dbReference type="PANTHER" id="PTHR43713:SF3">
    <property type="entry name" value="GLUTAMATE-1-SEMIALDEHYDE 2,1-AMINOMUTASE 1, CHLOROPLASTIC-RELATED"/>
    <property type="match status" value="1"/>
</dbReference>
<dbReference type="Pfam" id="PF00202">
    <property type="entry name" value="Aminotran_3"/>
    <property type="match status" value="1"/>
</dbReference>
<dbReference type="SUPFAM" id="SSF53383">
    <property type="entry name" value="PLP-dependent transferases"/>
    <property type="match status" value="1"/>
</dbReference>
<proteinExistence type="inferred from homology"/>
<dbReference type="InterPro" id="IPR015424">
    <property type="entry name" value="PyrdxlP-dep_Trfase"/>
</dbReference>
<dbReference type="AlphaFoldDB" id="N1QHC4"/>
<comment type="similarity">
    <text evidence="3">Belongs to the class-III pyridoxal-phosphate-dependent aminotransferase family.</text>
</comment>
<dbReference type="InterPro" id="IPR005814">
    <property type="entry name" value="Aminotrans_3"/>
</dbReference>
<evidence type="ECO:0000256" key="2">
    <source>
        <dbReference type="ARBA" id="ARBA00022898"/>
    </source>
</evidence>
<accession>N1QHC4</accession>
<dbReference type="RefSeq" id="XP_016757550.1">
    <property type="nucleotide sequence ID" value="XM_016909972.1"/>
</dbReference>
<dbReference type="InterPro" id="IPR015421">
    <property type="entry name" value="PyrdxlP-dep_Trfase_major"/>
</dbReference>
<evidence type="ECO:0000256" key="3">
    <source>
        <dbReference type="RuleBase" id="RU003560"/>
    </source>
</evidence>
<protein>
    <submittedName>
        <fullName evidence="4">Glutamate-1-semialdehyde 2,1-aminomutase</fullName>
    </submittedName>
</protein>
<dbReference type="OMA" id="NFGMVEP"/>
<dbReference type="Gene3D" id="3.40.640.10">
    <property type="entry name" value="Type I PLP-dependent aspartate aminotransferase-like (Major domain)"/>
    <property type="match status" value="1"/>
</dbReference>
<dbReference type="PANTHER" id="PTHR43713">
    <property type="entry name" value="GLUTAMATE-1-SEMIALDEHYDE 2,1-AMINOMUTASE"/>
    <property type="match status" value="1"/>
</dbReference>
<dbReference type="GO" id="GO:0030170">
    <property type="term" value="F:pyridoxal phosphate binding"/>
    <property type="evidence" value="ECO:0007669"/>
    <property type="project" value="InterPro"/>
</dbReference>
<dbReference type="HOGENOM" id="CLU_016922_1_2_1"/>
<dbReference type="EMBL" id="KB456269">
    <property type="protein sequence ID" value="EMF09429.1"/>
    <property type="molecule type" value="Genomic_DNA"/>
</dbReference>
<dbReference type="OrthoDB" id="425114at2759"/>
<dbReference type="STRING" id="692275.N1QHC4"/>
<evidence type="ECO:0000313" key="5">
    <source>
        <dbReference type="Proteomes" id="UP000016931"/>
    </source>
</evidence>
<sequence length="453" mass="49238">MATTTTCTSTTACATTEQACHELETEYIARNPTSKKLYSRATEVLPGGNTRTVLYYDPFPIYITKASGCTLHDADGHEYIDLLGEYTAGLYGHSEPVIIHAINAAAQRGLSFGSHHEDEISLANLVQQRFPSMELLRFTNSGTEASLMALAAAKMYTKKSKILVFEGAYHGGVLSFSANGISSPVNAPHEFLIAKYNDLASVQQLLVDDDDNNNKANLAAILVEPMLGSGGAIPARTDFLIGLRSLANATGAVLIYDEVMTSRMHNGGGIQSLQESFRPDMTTLGKYFGGGMSFGAFGGRREIMKIFDPRIPGAVSHAGTFNNNVLTMAAGRAGLEHVFTPQRALLLHSMGEELRGKLNLLGEGTLLQVTGVGSIMCFHFTRMAAGEIMSSRDVEDADGRWNKILHLFLLRKGYYIARRGFVALSLAVKDSDLEGFVDVVRDFVDTYRNLLQI</sequence>
<dbReference type="InterPro" id="IPR015422">
    <property type="entry name" value="PyrdxlP-dep_Trfase_small"/>
</dbReference>